<dbReference type="Gene3D" id="3.90.950.10">
    <property type="match status" value="1"/>
</dbReference>
<name>A0A1H4BWS8_9BACI</name>
<gene>
    <name evidence="4" type="ORF">SAMN05421743_105178</name>
</gene>
<proteinExistence type="inferred from homology"/>
<comment type="function">
    <text evidence="3">Nucleoside triphosphate pyrophosphatase that hydrolyzes dTTP and UTP. May have a dual role in cell division arrest and in preventing the incorporation of modified nucleotides into cellular nucleic acids.</text>
</comment>
<evidence type="ECO:0000313" key="5">
    <source>
        <dbReference type="Proteomes" id="UP000198584"/>
    </source>
</evidence>
<keyword evidence="2 3" id="KW-0378">Hydrolase</keyword>
<dbReference type="PANTHER" id="PTHR43213">
    <property type="entry name" value="BIFUNCTIONAL DTTP/UTP PYROPHOSPHATASE/METHYLTRANSFERASE PROTEIN-RELATED"/>
    <property type="match status" value="1"/>
</dbReference>
<dbReference type="EC" id="3.6.1.9" evidence="3"/>
<dbReference type="SUPFAM" id="SSF52972">
    <property type="entry name" value="ITPase-like"/>
    <property type="match status" value="1"/>
</dbReference>
<dbReference type="EMBL" id="FNQR01000005">
    <property type="protein sequence ID" value="SEA52530.1"/>
    <property type="molecule type" value="Genomic_DNA"/>
</dbReference>
<dbReference type="Proteomes" id="UP000198584">
    <property type="component" value="Unassembled WGS sequence"/>
</dbReference>
<dbReference type="PANTHER" id="PTHR43213:SF5">
    <property type="entry name" value="BIFUNCTIONAL DTTP_UTP PYROPHOSPHATASE_METHYLTRANSFERASE PROTEIN-RELATED"/>
    <property type="match status" value="1"/>
</dbReference>
<dbReference type="InterPro" id="IPR029001">
    <property type="entry name" value="ITPase-like_fam"/>
</dbReference>
<dbReference type="AlphaFoldDB" id="A0A1H4BWS8"/>
<sequence length="189" mass="20676">MDKSLVLGSASPRRKSLLELAGFQFGIRTSEADESVVKSKDPETLVQKLAEVKAEQIATTENEVLVTADTVVSFAGNVLGKPENRMEAIETLQLLSGNTHAVHTGVMIRGYNQSKIFSIKTDVEFMELAETDIIRYVDTGDPFDKAGSYGIQTKGALLVKGIRGDYYNVVGLPIAYLVKELEKYDITPS</sequence>
<accession>A0A1H4BWS8</accession>
<keyword evidence="5" id="KW-1185">Reference proteome</keyword>
<feature type="site" description="Important for substrate specificity" evidence="3">
    <location>
        <position position="152"/>
    </location>
</feature>
<dbReference type="RefSeq" id="WP_093044339.1">
    <property type="nucleotide sequence ID" value="NZ_FNQR01000005.1"/>
</dbReference>
<dbReference type="GO" id="GO:0005737">
    <property type="term" value="C:cytoplasm"/>
    <property type="evidence" value="ECO:0007669"/>
    <property type="project" value="UniProtKB-SubCell"/>
</dbReference>
<comment type="similarity">
    <text evidence="3">Belongs to the Maf family. YhdE subfamily.</text>
</comment>
<dbReference type="OrthoDB" id="9807767at2"/>
<reference evidence="4 5" key="1">
    <citation type="submission" date="2016-10" db="EMBL/GenBank/DDBJ databases">
        <authorList>
            <person name="de Groot N.N."/>
        </authorList>
    </citation>
    <scope>NUCLEOTIDE SEQUENCE [LARGE SCALE GENOMIC DNA]</scope>
    <source>
        <strain evidence="4 5">CCM7597</strain>
    </source>
</reference>
<feature type="site" description="Important for substrate specificity" evidence="3">
    <location>
        <position position="13"/>
    </location>
</feature>
<evidence type="ECO:0000256" key="2">
    <source>
        <dbReference type="ARBA" id="ARBA00022801"/>
    </source>
</evidence>
<comment type="catalytic activity">
    <reaction evidence="3">
        <text>dTTP + H2O = dTMP + diphosphate + H(+)</text>
        <dbReference type="Rhea" id="RHEA:28534"/>
        <dbReference type="ChEBI" id="CHEBI:15377"/>
        <dbReference type="ChEBI" id="CHEBI:15378"/>
        <dbReference type="ChEBI" id="CHEBI:33019"/>
        <dbReference type="ChEBI" id="CHEBI:37568"/>
        <dbReference type="ChEBI" id="CHEBI:63528"/>
        <dbReference type="EC" id="3.6.1.9"/>
    </reaction>
</comment>
<dbReference type="CDD" id="cd00555">
    <property type="entry name" value="Maf"/>
    <property type="match status" value="1"/>
</dbReference>
<comment type="catalytic activity">
    <reaction evidence="3">
        <text>UTP + H2O = UMP + diphosphate + H(+)</text>
        <dbReference type="Rhea" id="RHEA:29395"/>
        <dbReference type="ChEBI" id="CHEBI:15377"/>
        <dbReference type="ChEBI" id="CHEBI:15378"/>
        <dbReference type="ChEBI" id="CHEBI:33019"/>
        <dbReference type="ChEBI" id="CHEBI:46398"/>
        <dbReference type="ChEBI" id="CHEBI:57865"/>
        <dbReference type="EC" id="3.6.1.9"/>
    </reaction>
</comment>
<dbReference type="InterPro" id="IPR003697">
    <property type="entry name" value="Maf-like"/>
</dbReference>
<comment type="cofactor">
    <cofactor evidence="1 3">
        <name>a divalent metal cation</name>
        <dbReference type="ChEBI" id="CHEBI:60240"/>
    </cofactor>
</comment>
<keyword evidence="3" id="KW-0963">Cytoplasm</keyword>
<evidence type="ECO:0000256" key="3">
    <source>
        <dbReference type="HAMAP-Rule" id="MF_00528"/>
    </source>
</evidence>
<evidence type="ECO:0000256" key="1">
    <source>
        <dbReference type="ARBA" id="ARBA00001968"/>
    </source>
</evidence>
<dbReference type="GO" id="GO:0036221">
    <property type="term" value="F:UTP diphosphatase activity"/>
    <property type="evidence" value="ECO:0007669"/>
    <property type="project" value="RHEA"/>
</dbReference>
<organism evidence="4 5">
    <name type="scientific">Thalassobacillus cyri</name>
    <dbReference type="NCBI Taxonomy" id="571932"/>
    <lineage>
        <taxon>Bacteria</taxon>
        <taxon>Bacillati</taxon>
        <taxon>Bacillota</taxon>
        <taxon>Bacilli</taxon>
        <taxon>Bacillales</taxon>
        <taxon>Bacillaceae</taxon>
        <taxon>Thalassobacillus</taxon>
    </lineage>
</organism>
<comment type="subcellular location">
    <subcellularLocation>
        <location evidence="3">Cytoplasm</location>
    </subcellularLocation>
</comment>
<dbReference type="GO" id="GO:0036218">
    <property type="term" value="F:dTTP diphosphatase activity"/>
    <property type="evidence" value="ECO:0007669"/>
    <property type="project" value="RHEA"/>
</dbReference>
<feature type="active site" description="Proton acceptor" evidence="3">
    <location>
        <position position="69"/>
    </location>
</feature>
<dbReference type="NCBIfam" id="TIGR00172">
    <property type="entry name" value="maf"/>
    <property type="match status" value="1"/>
</dbReference>
<dbReference type="PIRSF" id="PIRSF006305">
    <property type="entry name" value="Maf"/>
    <property type="match status" value="1"/>
</dbReference>
<comment type="caution">
    <text evidence="3">Lacks conserved residue(s) required for the propagation of feature annotation.</text>
</comment>
<dbReference type="HAMAP" id="MF_00528">
    <property type="entry name" value="Maf"/>
    <property type="match status" value="1"/>
</dbReference>
<protein>
    <recommendedName>
        <fullName evidence="3">dTTP/UTP pyrophosphatase</fullName>
        <shortName evidence="3">dTTPase/UTPase</shortName>
        <ecNumber evidence="3">3.6.1.9</ecNumber>
    </recommendedName>
    <alternativeName>
        <fullName evidence="3">Nucleoside triphosphate pyrophosphatase</fullName>
    </alternativeName>
    <alternativeName>
        <fullName evidence="3">Nucleotide pyrophosphatase</fullName>
        <shortName evidence="3">Nucleotide PPase</shortName>
    </alternativeName>
</protein>
<dbReference type="STRING" id="571932.SAMN05421743_105178"/>
<feature type="site" description="Important for substrate specificity" evidence="3">
    <location>
        <position position="70"/>
    </location>
</feature>
<dbReference type="GO" id="GO:0009117">
    <property type="term" value="P:nucleotide metabolic process"/>
    <property type="evidence" value="ECO:0007669"/>
    <property type="project" value="UniProtKB-KW"/>
</dbReference>
<keyword evidence="3" id="KW-0546">Nucleotide metabolism</keyword>
<dbReference type="Pfam" id="PF02545">
    <property type="entry name" value="Maf"/>
    <property type="match status" value="1"/>
</dbReference>
<evidence type="ECO:0000313" key="4">
    <source>
        <dbReference type="EMBL" id="SEA52530.1"/>
    </source>
</evidence>